<dbReference type="Pfam" id="PF00704">
    <property type="entry name" value="Glyco_hydro_18"/>
    <property type="match status" value="1"/>
</dbReference>
<evidence type="ECO:0000256" key="2">
    <source>
        <dbReference type="ARBA" id="ARBA00008682"/>
    </source>
</evidence>
<evidence type="ECO:0000256" key="5">
    <source>
        <dbReference type="ARBA" id="ARBA00023024"/>
    </source>
</evidence>
<dbReference type="SUPFAM" id="SSF51445">
    <property type="entry name" value="(Trans)glycosidases"/>
    <property type="match status" value="1"/>
</dbReference>
<dbReference type="InterPro" id="IPR050314">
    <property type="entry name" value="Glycosyl_Hydrlase_18"/>
</dbReference>
<evidence type="ECO:0000313" key="14">
    <source>
        <dbReference type="Proteomes" id="UP001595075"/>
    </source>
</evidence>
<dbReference type="EMBL" id="JAZHXI010000020">
    <property type="protein sequence ID" value="KAL2060880.1"/>
    <property type="molecule type" value="Genomic_DNA"/>
</dbReference>
<dbReference type="InterPro" id="IPR029070">
    <property type="entry name" value="Chitinase_insertion_sf"/>
</dbReference>
<name>A0ABR4BTA6_9HELO</name>
<dbReference type="SUPFAM" id="SSF54556">
    <property type="entry name" value="Chitinase insertion domain"/>
    <property type="match status" value="1"/>
</dbReference>
<dbReference type="SMART" id="SM00636">
    <property type="entry name" value="Glyco_18"/>
    <property type="match status" value="1"/>
</dbReference>
<dbReference type="Gene3D" id="3.10.50.10">
    <property type="match status" value="1"/>
</dbReference>
<comment type="caution">
    <text evidence="13">The sequence shown here is derived from an EMBL/GenBank/DDBJ whole genome shotgun (WGS) entry which is preliminary data.</text>
</comment>
<evidence type="ECO:0000256" key="9">
    <source>
        <dbReference type="RuleBase" id="RU000489"/>
    </source>
</evidence>
<gene>
    <name evidence="13" type="ORF">VTL71DRAFT_8932</name>
</gene>
<proteinExistence type="inferred from homology"/>
<feature type="compositionally biased region" description="Pro residues" evidence="10">
    <location>
        <begin position="53"/>
        <end position="64"/>
    </location>
</feature>
<dbReference type="InterPro" id="IPR011583">
    <property type="entry name" value="Chitinase_II/V-like_cat"/>
</dbReference>
<feature type="chain" id="PRO_5046388506" description="chitinase" evidence="11">
    <location>
        <begin position="19"/>
        <end position="470"/>
    </location>
</feature>
<dbReference type="InterPro" id="IPR001579">
    <property type="entry name" value="Glyco_hydro_18_chit_AS"/>
</dbReference>
<keyword evidence="8" id="KW-0624">Polysaccharide degradation</keyword>
<evidence type="ECO:0000256" key="3">
    <source>
        <dbReference type="ARBA" id="ARBA00012729"/>
    </source>
</evidence>
<keyword evidence="5" id="KW-0146">Chitin degradation</keyword>
<reference evidence="13 14" key="1">
    <citation type="journal article" date="2024" name="Commun. Biol.">
        <title>Comparative genomic analysis of thermophilic fungi reveals convergent evolutionary adaptations and gene losses.</title>
        <authorList>
            <person name="Steindorff A.S."/>
            <person name="Aguilar-Pontes M.V."/>
            <person name="Robinson A.J."/>
            <person name="Andreopoulos B."/>
            <person name="LaButti K."/>
            <person name="Kuo A."/>
            <person name="Mondo S."/>
            <person name="Riley R."/>
            <person name="Otillar R."/>
            <person name="Haridas S."/>
            <person name="Lipzen A."/>
            <person name="Grimwood J."/>
            <person name="Schmutz J."/>
            <person name="Clum A."/>
            <person name="Reid I.D."/>
            <person name="Moisan M.C."/>
            <person name="Butler G."/>
            <person name="Nguyen T.T.M."/>
            <person name="Dewar K."/>
            <person name="Conant G."/>
            <person name="Drula E."/>
            <person name="Henrissat B."/>
            <person name="Hansel C."/>
            <person name="Singer S."/>
            <person name="Hutchinson M.I."/>
            <person name="de Vries R.P."/>
            <person name="Natvig D.O."/>
            <person name="Powell A.J."/>
            <person name="Tsang A."/>
            <person name="Grigoriev I.V."/>
        </authorList>
    </citation>
    <scope>NUCLEOTIDE SEQUENCE [LARGE SCALE GENOMIC DNA]</scope>
    <source>
        <strain evidence="13 14">CBS 494.80</strain>
    </source>
</reference>
<dbReference type="InterPro" id="IPR001223">
    <property type="entry name" value="Glyco_hydro18_cat"/>
</dbReference>
<protein>
    <recommendedName>
        <fullName evidence="3">chitinase</fullName>
        <ecNumber evidence="3">3.2.1.14</ecNumber>
    </recommendedName>
</protein>
<sequence length="470" mass="50487">MHCPTLLSFLLLSGSALSLPTVEKGCAGPATYPTAQKDVAPPPGVLPPSKGASPPPPGALPPAPGASTPSPQAGGKRAIGYFGNWDIYARNYFVTDVPASQLTHLIYSFANVNNVTGEVYLSDEWADLQKPYPSDNATTAAANTTNVLGNIKQMYKLKKENRSLKTMLAILGWTYSPNMVPVLKSPALRAKFVTSSIKLMTDLGFDGLDVDYEYVTNSEESKNIVSLLKDMREAMDKLSSDGKGKYLLSYASPAGKSKYSLMDLKGMDKYLDFWNFMGYDYAGNWDTLAGHSSNIFPSKDNPSSTPFNTASAIADYIGNGTVAASKINLGMPLYARSFSNTKGPGKPFNNTGAAGSFGETAVWDSKVLPMANATVVNLDIGASYSFDAGTGLMVSYDTPQNAAFKANWIQKTGLGGAMWWELSQDRKGDGSLVGEVVKTFGGVQSLEKSQNRLDYPTSKYDNIRNGLKNN</sequence>
<dbReference type="CDD" id="cd06548">
    <property type="entry name" value="GH18_chitinase"/>
    <property type="match status" value="1"/>
</dbReference>
<feature type="signal peptide" evidence="11">
    <location>
        <begin position="1"/>
        <end position="18"/>
    </location>
</feature>
<dbReference type="PANTHER" id="PTHR11177">
    <property type="entry name" value="CHITINASE"/>
    <property type="match status" value="1"/>
</dbReference>
<evidence type="ECO:0000259" key="12">
    <source>
        <dbReference type="PROSITE" id="PS51910"/>
    </source>
</evidence>
<evidence type="ECO:0000256" key="4">
    <source>
        <dbReference type="ARBA" id="ARBA00022801"/>
    </source>
</evidence>
<feature type="domain" description="GH18" evidence="12">
    <location>
        <begin position="76"/>
        <end position="443"/>
    </location>
</feature>
<accession>A0ABR4BTA6</accession>
<keyword evidence="7 9" id="KW-0326">Glycosidase</keyword>
<keyword evidence="4 9" id="KW-0378">Hydrolase</keyword>
<dbReference type="Proteomes" id="UP001595075">
    <property type="component" value="Unassembled WGS sequence"/>
</dbReference>
<evidence type="ECO:0000256" key="6">
    <source>
        <dbReference type="ARBA" id="ARBA00023277"/>
    </source>
</evidence>
<evidence type="ECO:0000256" key="1">
    <source>
        <dbReference type="ARBA" id="ARBA00000822"/>
    </source>
</evidence>
<organism evidence="13 14">
    <name type="scientific">Oculimacula yallundae</name>
    <dbReference type="NCBI Taxonomy" id="86028"/>
    <lineage>
        <taxon>Eukaryota</taxon>
        <taxon>Fungi</taxon>
        <taxon>Dikarya</taxon>
        <taxon>Ascomycota</taxon>
        <taxon>Pezizomycotina</taxon>
        <taxon>Leotiomycetes</taxon>
        <taxon>Helotiales</taxon>
        <taxon>Ploettnerulaceae</taxon>
        <taxon>Oculimacula</taxon>
    </lineage>
</organism>
<evidence type="ECO:0000256" key="7">
    <source>
        <dbReference type="ARBA" id="ARBA00023295"/>
    </source>
</evidence>
<dbReference type="PROSITE" id="PS51910">
    <property type="entry name" value="GH18_2"/>
    <property type="match status" value="1"/>
</dbReference>
<comment type="similarity">
    <text evidence="2">Belongs to the glycosyl hydrolase 18 family. Chitinase class V subfamily.</text>
</comment>
<feature type="region of interest" description="Disordered" evidence="10">
    <location>
        <begin position="33"/>
        <end position="72"/>
    </location>
</feature>
<evidence type="ECO:0000256" key="10">
    <source>
        <dbReference type="SAM" id="MobiDB-lite"/>
    </source>
</evidence>
<keyword evidence="6" id="KW-0119">Carbohydrate metabolism</keyword>
<evidence type="ECO:0000313" key="13">
    <source>
        <dbReference type="EMBL" id="KAL2060880.1"/>
    </source>
</evidence>
<dbReference type="PANTHER" id="PTHR11177:SF317">
    <property type="entry name" value="CHITINASE 12-RELATED"/>
    <property type="match status" value="1"/>
</dbReference>
<dbReference type="EC" id="3.2.1.14" evidence="3"/>
<dbReference type="InterPro" id="IPR017853">
    <property type="entry name" value="GH"/>
</dbReference>
<evidence type="ECO:0000256" key="8">
    <source>
        <dbReference type="ARBA" id="ARBA00023326"/>
    </source>
</evidence>
<dbReference type="Gene3D" id="3.20.20.80">
    <property type="entry name" value="Glycosidases"/>
    <property type="match status" value="1"/>
</dbReference>
<dbReference type="PROSITE" id="PS01095">
    <property type="entry name" value="GH18_1"/>
    <property type="match status" value="1"/>
</dbReference>
<comment type="catalytic activity">
    <reaction evidence="1">
        <text>Random endo-hydrolysis of N-acetyl-beta-D-glucosaminide (1-&gt;4)-beta-linkages in chitin and chitodextrins.</text>
        <dbReference type="EC" id="3.2.1.14"/>
    </reaction>
</comment>
<evidence type="ECO:0000256" key="11">
    <source>
        <dbReference type="SAM" id="SignalP"/>
    </source>
</evidence>
<keyword evidence="14" id="KW-1185">Reference proteome</keyword>
<keyword evidence="11" id="KW-0732">Signal</keyword>